<dbReference type="Pfam" id="PF07944">
    <property type="entry name" value="Beta-AFase-like_GH127_cat"/>
    <property type="match status" value="1"/>
</dbReference>
<gene>
    <name evidence="4" type="ORF">RM779_08850</name>
</gene>
<reference evidence="5" key="1">
    <citation type="submission" date="2023-07" db="EMBL/GenBank/DDBJ databases">
        <title>30 novel species of actinomycetes from the DSMZ collection.</title>
        <authorList>
            <person name="Nouioui I."/>
        </authorList>
    </citation>
    <scope>NUCLEOTIDE SEQUENCE [LARGE SCALE GENOMIC DNA]</scope>
    <source>
        <strain evidence="5">DSM 41886</strain>
    </source>
</reference>
<dbReference type="EMBL" id="JAVREV010000004">
    <property type="protein sequence ID" value="MDT0442704.1"/>
    <property type="molecule type" value="Genomic_DNA"/>
</dbReference>
<comment type="caution">
    <text evidence="4">The sequence shown here is derived from an EMBL/GenBank/DDBJ whole genome shotgun (WGS) entry which is preliminary data.</text>
</comment>
<keyword evidence="4" id="KW-0378">Hydrolase</keyword>
<dbReference type="InterPro" id="IPR049174">
    <property type="entry name" value="Beta-AFase-like"/>
</dbReference>
<evidence type="ECO:0000313" key="5">
    <source>
        <dbReference type="Proteomes" id="UP001183615"/>
    </source>
</evidence>
<dbReference type="InterPro" id="IPR008928">
    <property type="entry name" value="6-hairpin_glycosidase_sf"/>
</dbReference>
<dbReference type="Proteomes" id="UP001183615">
    <property type="component" value="Unassembled WGS sequence"/>
</dbReference>
<dbReference type="RefSeq" id="WP_311617120.1">
    <property type="nucleotide sequence ID" value="NZ_JAVREV010000004.1"/>
</dbReference>
<accession>A0ABU2S122</accession>
<dbReference type="PANTHER" id="PTHR43465">
    <property type="entry name" value="DUF1680 DOMAIN PROTEIN (AFU_ORTHOLOGUE AFUA_1G08910)"/>
    <property type="match status" value="1"/>
</dbReference>
<dbReference type="GO" id="GO:0016787">
    <property type="term" value="F:hydrolase activity"/>
    <property type="evidence" value="ECO:0007669"/>
    <property type="project" value="UniProtKB-KW"/>
</dbReference>
<evidence type="ECO:0000313" key="4">
    <source>
        <dbReference type="EMBL" id="MDT0442704.1"/>
    </source>
</evidence>
<feature type="domain" description="Non-reducing end beta-L-arabinofuranosidase-like GH127 middle" evidence="2">
    <location>
        <begin position="422"/>
        <end position="517"/>
    </location>
</feature>
<feature type="domain" description="Non-reducing end beta-L-arabinofuranosidase-like GH127 C-terminal" evidence="3">
    <location>
        <begin position="521"/>
        <end position="640"/>
    </location>
</feature>
<dbReference type="SUPFAM" id="SSF48208">
    <property type="entry name" value="Six-hairpin glycosidases"/>
    <property type="match status" value="1"/>
</dbReference>
<dbReference type="PANTHER" id="PTHR43465:SF2">
    <property type="entry name" value="DUF1680 DOMAIN PROTEIN (AFU_ORTHOLOGUE AFUA_1G08910)"/>
    <property type="match status" value="1"/>
</dbReference>
<feature type="domain" description="Non-reducing end beta-L-arabinofuranosidase-like GH127 catalytic" evidence="1">
    <location>
        <begin position="18"/>
        <end position="407"/>
    </location>
</feature>
<sequence>MPTESARTALRPASDAEITGGLWAARRSVNADVSVPDGYERLTEAGNFHNLRLAAGTATGEYVNNLPFLDSDVYKWLEAVAWQLGDPATGADEAARLTERVEEVTRLLAEAQEESGYLQSYYQVVRPERRWAELDWGHELYCAGHLIQAAVAHRRTTGSTGLLDVARRFADHIDTVFGTAEGRIDGVCGHPEIETALVELYRCTGEERYLTLARYFIDRRGHGLLPVGRFGDKYWQDHVPVRDADAVAGHSVRQLYLLAGEVDVYAETGDTGLLAASERLWEEMAATKTYLTGGLGAHHTDESFGDPYELPSERAYTETCAAIASAMFSWRLLLATGRARYADHMERVLFNGFLSGVSLDGAHYSYVNPLHVRDGHVPGGGDRLAYRTRWFHCACCPPNVMRMLAALPHYLAARDGEGLTLHQYATGTYAAEAIGGATGRAAVEVATDYPWNGRVRVTVTEAPDADWTLTLRVPAWSSGAWRATAAGEPVEADAEREGWLRIRRRWRAGDTVDLDLDLAPRLTAPPSRADALRGCVAIERGPLVYCIEGADHPEGTALDDLRIDQARPLREAEAPGLLGGIVTVHATGAAAPPADTGDWWPYGPAAVAPAEAAGERAEFTAVPYHLWGHRTHASMRVWLPALGAAGGAGGGPAANGAVR</sequence>
<protein>
    <submittedName>
        <fullName evidence="4">Glycoside hydrolase family 127 protein</fullName>
    </submittedName>
</protein>
<dbReference type="InterPro" id="IPR012878">
    <property type="entry name" value="Beta-AFase-like_GH127_cat"/>
</dbReference>
<dbReference type="Pfam" id="PF20736">
    <property type="entry name" value="Glyco_hydro127M"/>
    <property type="match status" value="1"/>
</dbReference>
<dbReference type="InterPro" id="IPR049046">
    <property type="entry name" value="Beta-AFase-like_GH127_middle"/>
</dbReference>
<evidence type="ECO:0000259" key="3">
    <source>
        <dbReference type="Pfam" id="PF20737"/>
    </source>
</evidence>
<name>A0ABU2S122_9ACTN</name>
<evidence type="ECO:0000259" key="1">
    <source>
        <dbReference type="Pfam" id="PF07944"/>
    </source>
</evidence>
<evidence type="ECO:0000259" key="2">
    <source>
        <dbReference type="Pfam" id="PF20736"/>
    </source>
</evidence>
<dbReference type="Pfam" id="PF20737">
    <property type="entry name" value="Glyco_hydro127C"/>
    <property type="match status" value="1"/>
</dbReference>
<keyword evidence="5" id="KW-1185">Reference proteome</keyword>
<dbReference type="InterPro" id="IPR049049">
    <property type="entry name" value="Beta-AFase-like_GH127_C"/>
</dbReference>
<organism evidence="4 5">
    <name type="scientific">Streptomyces johnsoniae</name>
    <dbReference type="NCBI Taxonomy" id="3075532"/>
    <lineage>
        <taxon>Bacteria</taxon>
        <taxon>Bacillati</taxon>
        <taxon>Actinomycetota</taxon>
        <taxon>Actinomycetes</taxon>
        <taxon>Kitasatosporales</taxon>
        <taxon>Streptomycetaceae</taxon>
        <taxon>Streptomyces</taxon>
    </lineage>
</organism>
<proteinExistence type="predicted"/>